<protein>
    <recommendedName>
        <fullName evidence="4">C-deglycosylation enzyme beta subunit</fullName>
    </recommendedName>
</protein>
<accession>A0ABY7U2R7</accession>
<feature type="domain" description="C-glycoside deglycosidase beta subunit" evidence="5">
    <location>
        <begin position="2"/>
        <end position="113"/>
    </location>
</feature>
<keyword evidence="7" id="KW-1185">Reference proteome</keyword>
<keyword evidence="2" id="KW-0119">Carbohydrate metabolism</keyword>
<comment type="similarity">
    <text evidence="3">Belongs to the C-glycoside deglycosidase beta subunit family.</text>
</comment>
<gene>
    <name evidence="6" type="ORF">PQ457_19440</name>
</gene>
<name>A0ABY7U2R7_9SPHN</name>
<proteinExistence type="inferred from homology"/>
<evidence type="ECO:0000256" key="1">
    <source>
        <dbReference type="ARBA" id="ARBA00023239"/>
    </source>
</evidence>
<organism evidence="6 7">
    <name type="scientific">Novosphingobium humi</name>
    <dbReference type="NCBI Taxonomy" id="2282397"/>
    <lineage>
        <taxon>Bacteria</taxon>
        <taxon>Pseudomonadati</taxon>
        <taxon>Pseudomonadota</taxon>
        <taxon>Alphaproteobacteria</taxon>
        <taxon>Sphingomonadales</taxon>
        <taxon>Sphingomonadaceae</taxon>
        <taxon>Novosphingobium</taxon>
    </lineage>
</organism>
<keyword evidence="1" id="KW-0456">Lyase</keyword>
<evidence type="ECO:0000256" key="3">
    <source>
        <dbReference type="ARBA" id="ARBA00046336"/>
    </source>
</evidence>
<sequence>MLERTHIQSTGFRNVGPVEARTGFEVRLLQANYRSSRLSLIEGVDITVDGVTYPAEQSRIRLGDREYTHAEMAAETQARLYVGDHFTVIVPKPGGLEAGVHLVASAIRYRHPYFPPEHQPTIARNQRHATIVMR</sequence>
<dbReference type="RefSeq" id="WP_273619461.1">
    <property type="nucleotide sequence ID" value="NZ_CP117418.1"/>
</dbReference>
<evidence type="ECO:0000259" key="5">
    <source>
        <dbReference type="Pfam" id="PF19906"/>
    </source>
</evidence>
<evidence type="ECO:0000313" key="7">
    <source>
        <dbReference type="Proteomes" id="UP001218231"/>
    </source>
</evidence>
<dbReference type="Pfam" id="PF19906">
    <property type="entry name" value="CGDB"/>
    <property type="match status" value="1"/>
</dbReference>
<evidence type="ECO:0000256" key="2">
    <source>
        <dbReference type="ARBA" id="ARBA00023277"/>
    </source>
</evidence>
<keyword evidence="6" id="KW-0614">Plasmid</keyword>
<dbReference type="EMBL" id="CP117418">
    <property type="protein sequence ID" value="WCT79182.1"/>
    <property type="molecule type" value="Genomic_DNA"/>
</dbReference>
<dbReference type="Proteomes" id="UP001218231">
    <property type="component" value="Plasmid unnamed1"/>
</dbReference>
<dbReference type="InterPro" id="IPR045959">
    <property type="entry name" value="CGDB"/>
</dbReference>
<evidence type="ECO:0000313" key="6">
    <source>
        <dbReference type="EMBL" id="WCT79182.1"/>
    </source>
</evidence>
<geneLocation type="plasmid" evidence="6 7">
    <name>unnamed1</name>
</geneLocation>
<evidence type="ECO:0000256" key="4">
    <source>
        <dbReference type="ARBA" id="ARBA00047208"/>
    </source>
</evidence>
<reference evidence="6 7" key="1">
    <citation type="submission" date="2023-02" db="EMBL/GenBank/DDBJ databases">
        <title>Genome sequence of Novosphingobium humi KACC 19094.</title>
        <authorList>
            <person name="Kim S."/>
            <person name="Heo J."/>
            <person name="Kwon S.-W."/>
        </authorList>
    </citation>
    <scope>NUCLEOTIDE SEQUENCE [LARGE SCALE GENOMIC DNA]</scope>
    <source>
        <strain evidence="6 7">KACC 19094</strain>
        <plasmid evidence="6 7">unnamed1</plasmid>
    </source>
</reference>